<keyword evidence="4" id="KW-1185">Reference proteome</keyword>
<dbReference type="Pfam" id="PF14098">
    <property type="entry name" value="SSPI"/>
    <property type="match status" value="1"/>
</dbReference>
<name>A0A5R9GGK5_9BACL</name>
<accession>A0A5R9GGK5</accession>
<comment type="similarity">
    <text evidence="2">Belongs to the SspI family.</text>
</comment>
<gene>
    <name evidence="2 3" type="primary">sspI</name>
    <name evidence="3" type="ORF">FE782_03215</name>
</gene>
<dbReference type="RefSeq" id="WP_138192465.1">
    <property type="nucleotide sequence ID" value="NZ_VCIW01000002.1"/>
</dbReference>
<comment type="caution">
    <text evidence="3">The sequence shown here is derived from an EMBL/GenBank/DDBJ whole genome shotgun (WGS) entry which is preliminary data.</text>
</comment>
<organism evidence="3 4">
    <name type="scientific">Paenibacillus antri</name>
    <dbReference type="NCBI Taxonomy" id="2582848"/>
    <lineage>
        <taxon>Bacteria</taxon>
        <taxon>Bacillati</taxon>
        <taxon>Bacillota</taxon>
        <taxon>Bacilli</taxon>
        <taxon>Bacillales</taxon>
        <taxon>Paenibacillaceae</taxon>
        <taxon>Paenibacillus</taxon>
    </lineage>
</organism>
<dbReference type="InterPro" id="IPR017525">
    <property type="entry name" value="SspI"/>
</dbReference>
<dbReference type="EMBL" id="VCIW01000002">
    <property type="protein sequence ID" value="TLS53300.1"/>
    <property type="molecule type" value="Genomic_DNA"/>
</dbReference>
<dbReference type="Proteomes" id="UP000309676">
    <property type="component" value="Unassembled WGS sequence"/>
</dbReference>
<comment type="induction">
    <text evidence="2">Expressed only in the forespore compartment of sporulating cells.</text>
</comment>
<dbReference type="NCBIfam" id="TIGR03092">
    <property type="entry name" value="SASP_sspI"/>
    <property type="match status" value="1"/>
</dbReference>
<evidence type="ECO:0000313" key="3">
    <source>
        <dbReference type="EMBL" id="TLS53300.1"/>
    </source>
</evidence>
<evidence type="ECO:0000256" key="1">
    <source>
        <dbReference type="ARBA" id="ARBA00022969"/>
    </source>
</evidence>
<dbReference type="GO" id="GO:0030436">
    <property type="term" value="P:asexual sporulation"/>
    <property type="evidence" value="ECO:0007669"/>
    <property type="project" value="UniProtKB-UniRule"/>
</dbReference>
<dbReference type="HAMAP" id="MF_00669">
    <property type="entry name" value="SspI"/>
    <property type="match status" value="1"/>
</dbReference>
<reference evidence="3 4" key="1">
    <citation type="submission" date="2019-05" db="EMBL/GenBank/DDBJ databases">
        <authorList>
            <person name="Narsing Rao M.P."/>
            <person name="Li W.J."/>
        </authorList>
    </citation>
    <scope>NUCLEOTIDE SEQUENCE [LARGE SCALE GENOMIC DNA]</scope>
    <source>
        <strain evidence="3 4">SYSU_K30003</strain>
    </source>
</reference>
<keyword evidence="1 2" id="KW-0749">Sporulation</keyword>
<dbReference type="OrthoDB" id="2453696at2"/>
<sequence>MILSLRQAIYKKMEPKSIEDLRETIEDAIDGDERALPGLGVLFEVLWKNIDKEQQDKMVDTIREHLPH</sequence>
<evidence type="ECO:0000256" key="2">
    <source>
        <dbReference type="HAMAP-Rule" id="MF_00669"/>
    </source>
</evidence>
<dbReference type="GO" id="GO:0030435">
    <property type="term" value="P:sporulation resulting in formation of a cellular spore"/>
    <property type="evidence" value="ECO:0007669"/>
    <property type="project" value="UniProtKB-KW"/>
</dbReference>
<evidence type="ECO:0000313" key="4">
    <source>
        <dbReference type="Proteomes" id="UP000309676"/>
    </source>
</evidence>
<proteinExistence type="evidence at transcript level"/>
<comment type="subcellular location">
    <subcellularLocation>
        <location evidence="2">Spore core</location>
    </subcellularLocation>
</comment>
<protein>
    <recommendedName>
        <fullName evidence="2">Small, acid-soluble spore protein I</fullName>
        <shortName evidence="2">SASP I</shortName>
    </recommendedName>
</protein>
<dbReference type="AlphaFoldDB" id="A0A5R9GGK5"/>